<accession>A0A6A4GRE5</accession>
<evidence type="ECO:0000256" key="4">
    <source>
        <dbReference type="PIRSR" id="PIRSR600898-1"/>
    </source>
</evidence>
<keyword evidence="2 4" id="KW-0479">Metal-binding</keyword>
<dbReference type="InterPro" id="IPR037217">
    <property type="entry name" value="Trp/Indoleamine_2_3_dOase-like"/>
</dbReference>
<dbReference type="SUPFAM" id="SSF140959">
    <property type="entry name" value="Indolic compounds 2,3-dioxygenase-like"/>
    <property type="match status" value="1"/>
</dbReference>
<keyword evidence="6" id="KW-1185">Reference proteome</keyword>
<evidence type="ECO:0000313" key="5">
    <source>
        <dbReference type="EMBL" id="KAE9387933.1"/>
    </source>
</evidence>
<comment type="similarity">
    <text evidence="1">Belongs to the indoleamine 2,3-dioxygenase family.</text>
</comment>
<dbReference type="OrthoDB" id="540174at2759"/>
<sequence>SLRRFVLSFSASASSYSDGSEDGQRPSLREAYNKAVMPLKEFRDAHMVIATLYIIGPSRRTCAAEAAAAVARGYCGSASANILDLEGQKKKTILNTSMAGVPVSMTATPSKSDTGASTDTGVMKVARSTPTITSERVVKGTGGTDLVRFLKDVRNQTFRALLTSQEPIPLVL</sequence>
<dbReference type="PANTHER" id="PTHR28657">
    <property type="entry name" value="INDOLEAMINE 2,3-DIOXYGENASE"/>
    <property type="match status" value="1"/>
</dbReference>
<dbReference type="GO" id="GO:0033754">
    <property type="term" value="F:indoleamine 2,3-dioxygenase activity"/>
    <property type="evidence" value="ECO:0007669"/>
    <property type="project" value="TreeGrafter"/>
</dbReference>
<gene>
    <name evidence="5" type="ORF">BT96DRAFT_927324</name>
</gene>
<evidence type="ECO:0000256" key="3">
    <source>
        <dbReference type="ARBA" id="ARBA00023004"/>
    </source>
</evidence>
<dbReference type="Pfam" id="PF01231">
    <property type="entry name" value="IDO"/>
    <property type="match status" value="1"/>
</dbReference>
<evidence type="ECO:0000256" key="1">
    <source>
        <dbReference type="ARBA" id="ARBA00007119"/>
    </source>
</evidence>
<dbReference type="EMBL" id="ML769771">
    <property type="protein sequence ID" value="KAE9387933.1"/>
    <property type="molecule type" value="Genomic_DNA"/>
</dbReference>
<evidence type="ECO:0000313" key="6">
    <source>
        <dbReference type="Proteomes" id="UP000799118"/>
    </source>
</evidence>
<organism evidence="5 6">
    <name type="scientific">Gymnopus androsaceus JB14</name>
    <dbReference type="NCBI Taxonomy" id="1447944"/>
    <lineage>
        <taxon>Eukaryota</taxon>
        <taxon>Fungi</taxon>
        <taxon>Dikarya</taxon>
        <taxon>Basidiomycota</taxon>
        <taxon>Agaricomycotina</taxon>
        <taxon>Agaricomycetes</taxon>
        <taxon>Agaricomycetidae</taxon>
        <taxon>Agaricales</taxon>
        <taxon>Marasmiineae</taxon>
        <taxon>Omphalotaceae</taxon>
        <taxon>Gymnopus</taxon>
    </lineage>
</organism>
<dbReference type="AlphaFoldDB" id="A0A6A4GRE5"/>
<feature type="non-terminal residue" evidence="5">
    <location>
        <position position="1"/>
    </location>
</feature>
<keyword evidence="3 4" id="KW-0408">Iron</keyword>
<evidence type="ECO:0000256" key="2">
    <source>
        <dbReference type="ARBA" id="ARBA00022723"/>
    </source>
</evidence>
<dbReference type="GO" id="GO:0020037">
    <property type="term" value="F:heme binding"/>
    <property type="evidence" value="ECO:0007669"/>
    <property type="project" value="InterPro"/>
</dbReference>
<protein>
    <submittedName>
        <fullName evidence="5">Uncharacterized protein</fullName>
    </submittedName>
</protein>
<dbReference type="GO" id="GO:0005737">
    <property type="term" value="C:cytoplasm"/>
    <property type="evidence" value="ECO:0007669"/>
    <property type="project" value="TreeGrafter"/>
</dbReference>
<feature type="binding site" description="proximal binding residue" evidence="4">
    <location>
        <position position="46"/>
    </location>
    <ligand>
        <name>heme b</name>
        <dbReference type="ChEBI" id="CHEBI:60344"/>
    </ligand>
    <ligandPart>
        <name>Fe</name>
        <dbReference type="ChEBI" id="CHEBI:18248"/>
    </ligandPart>
</feature>
<proteinExistence type="inferred from homology"/>
<name>A0A6A4GRE5_9AGAR</name>
<dbReference type="Proteomes" id="UP000799118">
    <property type="component" value="Unassembled WGS sequence"/>
</dbReference>
<dbReference type="GO" id="GO:0046872">
    <property type="term" value="F:metal ion binding"/>
    <property type="evidence" value="ECO:0007669"/>
    <property type="project" value="UniProtKB-KW"/>
</dbReference>
<reference evidence="5" key="1">
    <citation type="journal article" date="2019" name="Environ. Microbiol.">
        <title>Fungal ecological strategies reflected in gene transcription - a case study of two litter decomposers.</title>
        <authorList>
            <person name="Barbi F."/>
            <person name="Kohler A."/>
            <person name="Barry K."/>
            <person name="Baskaran P."/>
            <person name="Daum C."/>
            <person name="Fauchery L."/>
            <person name="Ihrmark K."/>
            <person name="Kuo A."/>
            <person name="LaButti K."/>
            <person name="Lipzen A."/>
            <person name="Morin E."/>
            <person name="Grigoriev I.V."/>
            <person name="Henrissat B."/>
            <person name="Lindahl B."/>
            <person name="Martin F."/>
        </authorList>
    </citation>
    <scope>NUCLEOTIDE SEQUENCE</scope>
    <source>
        <strain evidence="5">JB14</strain>
    </source>
</reference>
<keyword evidence="4" id="KW-0349">Heme</keyword>
<dbReference type="Gene3D" id="1.20.58.480">
    <property type="match status" value="1"/>
</dbReference>
<dbReference type="PANTHER" id="PTHR28657:SF5">
    <property type="entry name" value="INDOLEAMINE 2,3-DIOXYGENASE"/>
    <property type="match status" value="1"/>
</dbReference>
<dbReference type="InterPro" id="IPR000898">
    <property type="entry name" value="Indolamine_dOase"/>
</dbReference>
<dbReference type="GO" id="GO:0019441">
    <property type="term" value="P:L-tryptophan catabolic process to kynurenine"/>
    <property type="evidence" value="ECO:0007669"/>
    <property type="project" value="InterPro"/>
</dbReference>
<dbReference type="GO" id="GO:0034354">
    <property type="term" value="P:'de novo' NAD+ biosynthetic process from L-tryptophan"/>
    <property type="evidence" value="ECO:0007669"/>
    <property type="project" value="TreeGrafter"/>
</dbReference>